<accession>A0ABZ2LRC9</accession>
<gene>
    <name evidence="6" type="ORF">LZC94_37235</name>
</gene>
<keyword evidence="4 5" id="KW-0472">Membrane</keyword>
<evidence type="ECO:0000256" key="5">
    <source>
        <dbReference type="SAM" id="Phobius"/>
    </source>
</evidence>
<feature type="transmembrane region" description="Helical" evidence="5">
    <location>
        <begin position="72"/>
        <end position="90"/>
    </location>
</feature>
<dbReference type="Pfam" id="PF13564">
    <property type="entry name" value="DoxX_2"/>
    <property type="match status" value="1"/>
</dbReference>
<feature type="transmembrane region" description="Helical" evidence="5">
    <location>
        <begin position="37"/>
        <end position="66"/>
    </location>
</feature>
<keyword evidence="7" id="KW-1185">Reference proteome</keyword>
<evidence type="ECO:0000256" key="3">
    <source>
        <dbReference type="ARBA" id="ARBA00022989"/>
    </source>
</evidence>
<feature type="transmembrane region" description="Helical" evidence="5">
    <location>
        <begin position="6"/>
        <end position="25"/>
    </location>
</feature>
<evidence type="ECO:0000313" key="7">
    <source>
        <dbReference type="Proteomes" id="UP001370348"/>
    </source>
</evidence>
<name>A0ABZ2LRC9_9BACT</name>
<dbReference type="InterPro" id="IPR032808">
    <property type="entry name" value="DoxX"/>
</dbReference>
<evidence type="ECO:0000256" key="4">
    <source>
        <dbReference type="ARBA" id="ARBA00023136"/>
    </source>
</evidence>
<evidence type="ECO:0000313" key="6">
    <source>
        <dbReference type="EMBL" id="WXB13476.1"/>
    </source>
</evidence>
<evidence type="ECO:0000256" key="1">
    <source>
        <dbReference type="ARBA" id="ARBA00004141"/>
    </source>
</evidence>
<dbReference type="Proteomes" id="UP001370348">
    <property type="component" value="Chromosome"/>
</dbReference>
<keyword evidence="3 5" id="KW-1133">Transmembrane helix</keyword>
<keyword evidence="2 5" id="KW-0812">Transmembrane</keyword>
<comment type="subcellular location">
    <subcellularLocation>
        <location evidence="1">Membrane</location>
        <topology evidence="1">Multi-pass membrane protein</topology>
    </subcellularLocation>
</comment>
<dbReference type="EMBL" id="CP089984">
    <property type="protein sequence ID" value="WXB13476.1"/>
    <property type="molecule type" value="Genomic_DNA"/>
</dbReference>
<proteinExistence type="predicted"/>
<reference evidence="6 7" key="1">
    <citation type="submission" date="2021-12" db="EMBL/GenBank/DDBJ databases">
        <title>Discovery of the Pendulisporaceae a myxobacterial family with distinct sporulation behavior and unique specialized metabolism.</title>
        <authorList>
            <person name="Garcia R."/>
            <person name="Popoff A."/>
            <person name="Bader C.D."/>
            <person name="Loehr J."/>
            <person name="Walesch S."/>
            <person name="Walt C."/>
            <person name="Boldt J."/>
            <person name="Bunk B."/>
            <person name="Haeckl F.J.F.P.J."/>
            <person name="Gunesch A.P."/>
            <person name="Birkelbach J."/>
            <person name="Nuebel U."/>
            <person name="Pietschmann T."/>
            <person name="Bach T."/>
            <person name="Mueller R."/>
        </authorList>
    </citation>
    <scope>NUCLEOTIDE SEQUENCE [LARGE SCALE GENOMIC DNA]</scope>
    <source>
        <strain evidence="6 7">MSr11954</strain>
    </source>
</reference>
<protein>
    <submittedName>
        <fullName evidence="6">DoxX family protein</fullName>
    </submittedName>
</protein>
<organism evidence="6 7">
    <name type="scientific">Pendulispora albinea</name>
    <dbReference type="NCBI Taxonomy" id="2741071"/>
    <lineage>
        <taxon>Bacteria</taxon>
        <taxon>Pseudomonadati</taxon>
        <taxon>Myxococcota</taxon>
        <taxon>Myxococcia</taxon>
        <taxon>Myxococcales</taxon>
        <taxon>Sorangiineae</taxon>
        <taxon>Pendulisporaceae</taxon>
        <taxon>Pendulispora</taxon>
    </lineage>
</organism>
<dbReference type="RefSeq" id="WP_394823086.1">
    <property type="nucleotide sequence ID" value="NZ_CP089984.1"/>
</dbReference>
<sequence>MRYRSVVHWVAVAWFGAIFAYAGLAKVLGDAGMREGMLAIGFGAGWTVAIGWIEVLGVAGLLAGVFKPPLKNLAVLCLLPFSIGAFTVHMSYHQGFADYRESLCACVLALVILATDARFKIDLGAPMVRVPAPRSTAR</sequence>
<evidence type="ECO:0000256" key="2">
    <source>
        <dbReference type="ARBA" id="ARBA00022692"/>
    </source>
</evidence>